<name>A0A0F9N347_9ZZZZ</name>
<comment type="caution">
    <text evidence="1">The sequence shown here is derived from an EMBL/GenBank/DDBJ whole genome shotgun (WGS) entry which is preliminary data.</text>
</comment>
<protein>
    <submittedName>
        <fullName evidence="1">Uncharacterized protein</fullName>
    </submittedName>
</protein>
<dbReference type="EMBL" id="LAZR01004038">
    <property type="protein sequence ID" value="KKN12369.1"/>
    <property type="molecule type" value="Genomic_DNA"/>
</dbReference>
<gene>
    <name evidence="1" type="ORF">LCGC14_1017090</name>
</gene>
<reference evidence="1" key="1">
    <citation type="journal article" date="2015" name="Nature">
        <title>Complex archaea that bridge the gap between prokaryotes and eukaryotes.</title>
        <authorList>
            <person name="Spang A."/>
            <person name="Saw J.H."/>
            <person name="Jorgensen S.L."/>
            <person name="Zaremba-Niedzwiedzka K."/>
            <person name="Martijn J."/>
            <person name="Lind A.E."/>
            <person name="van Eijk R."/>
            <person name="Schleper C."/>
            <person name="Guy L."/>
            <person name="Ettema T.J."/>
        </authorList>
    </citation>
    <scope>NUCLEOTIDE SEQUENCE</scope>
</reference>
<dbReference type="AlphaFoldDB" id="A0A0F9N347"/>
<proteinExistence type="predicted"/>
<evidence type="ECO:0000313" key="1">
    <source>
        <dbReference type="EMBL" id="KKN12369.1"/>
    </source>
</evidence>
<sequence length="119" mass="13835">MEKKFSNEYVKHVFSSEEKRVIAEDLALKVAELKQKEDDKKAIMSDLKSKIDGLTAMLNVAAVKLNNGYEMITVKCEFVPDWKAKIWIVNRTDNGEFVKERKMTSDETQMRLKMEEESL</sequence>
<organism evidence="1">
    <name type="scientific">marine sediment metagenome</name>
    <dbReference type="NCBI Taxonomy" id="412755"/>
    <lineage>
        <taxon>unclassified sequences</taxon>
        <taxon>metagenomes</taxon>
        <taxon>ecological metagenomes</taxon>
    </lineage>
</organism>
<accession>A0A0F9N347</accession>